<keyword evidence="1" id="KW-1185">Reference proteome</keyword>
<accession>A0AC58JQS9</accession>
<organism evidence="1 2">
    <name type="scientific">Danio rerio</name>
    <name type="common">Zebrafish</name>
    <name type="synonym">Brachydanio rerio</name>
    <dbReference type="NCBI Taxonomy" id="7955"/>
    <lineage>
        <taxon>Eukaryota</taxon>
        <taxon>Metazoa</taxon>
        <taxon>Chordata</taxon>
        <taxon>Craniata</taxon>
        <taxon>Vertebrata</taxon>
        <taxon>Euteleostomi</taxon>
        <taxon>Actinopterygii</taxon>
        <taxon>Neopterygii</taxon>
        <taxon>Teleostei</taxon>
        <taxon>Ostariophysi</taxon>
        <taxon>Cypriniformes</taxon>
        <taxon>Danionidae</taxon>
        <taxon>Danioninae</taxon>
        <taxon>Danio</taxon>
    </lineage>
</organism>
<protein>
    <submittedName>
        <fullName evidence="2">Centrosomal protein of 63 kDa isoform X1</fullName>
    </submittedName>
</protein>
<proteinExistence type="predicted"/>
<dbReference type="RefSeq" id="XP_073808837.1">
    <property type="nucleotide sequence ID" value="XM_073952736.1"/>
</dbReference>
<dbReference type="Proteomes" id="UP000000437">
    <property type="component" value="Chromosome 6"/>
</dbReference>
<evidence type="ECO:0000313" key="2">
    <source>
        <dbReference type="RefSeq" id="XP_073808837.1"/>
    </source>
</evidence>
<reference evidence="2" key="1">
    <citation type="submission" date="2025-08" db="UniProtKB">
        <authorList>
            <consortium name="RefSeq"/>
        </authorList>
    </citation>
    <scope>IDENTIFICATION</scope>
    <source>
        <strain evidence="2">Tuebingen</strain>
        <tissue evidence="2">Fibroblasts and whole tissue</tissue>
    </source>
</reference>
<gene>
    <name evidence="2" type="primary">cep63</name>
    <name evidence="2" type="synonym">zgc:63548</name>
</gene>
<evidence type="ECO:0000313" key="1">
    <source>
        <dbReference type="Proteomes" id="UP000000437"/>
    </source>
</evidence>
<name>A0AC58JQS9_DANRE</name>
<sequence length="759" mass="87877">MEEFLSTLRDHDARSSLFFSSDNSVQSNCSVLSSCEPELQELMRQIDIMMGHKRHEWEAEVRAMELSLHNTQEELQSAKALLDKRNSEQMFRVREVMMSLLELQEGGFRMLKLVVEKGLQQIRVLGKQLEELHAGKQELVVKYEEQLLHVKEELSKLKRSYEKLQRKHLKESRDGALSREEDRTELSRLNSKIEEFRQRSAEWEQQRLQYQRQVSLLEEQRKTLAEQFSLIQSQGVGRPQEQGQGELQRLRSQLQRAQDSLHAQELELERLRLLQDELGDSIKEQQVSCHAAAHRRGQVLSEEREELKATLDAQDQFVRSTGVQQQQLRREVNRLNQTLQAKEQVIRSLEECLSSPGSAPNLASLRQDLEKVTARLNSSQTCESHLKAEVMRLRDKLESMRKYKAEMSRREHEWKQMEEEHSRCTAENKRLRDELERAEQTRCGEQEGMRKEVFQLTSELHQRDITIATLTGSTSSIERQLRAEVERAERRASELKVTQVQLETLKLENQHLNDLLERVESQSPKRGDGELASLRDSYVSSLKSLEEENRQLRLEMTELRARMEASNQTWQDKYERALLQNQNKNHLYNEQNRADEDVQRRHQEELQAMETQMQERASHYEEQIQTLLTQLENLSRTSPYRPDGQSQESKTSVSPARSSASSASSSSSTRKAQRVATLLSAVANGEEAQASSSVDTFLPLDSTGSPNTSVTTRFLEEETLRSQELLQRLDAHIQSMKLENSNTVCKYLGKTGNPQNGDS</sequence>